<keyword evidence="12" id="KW-0732">Signal</keyword>
<dbReference type="OrthoDB" id="9778595at2"/>
<feature type="chain" id="PRO_5039888127" description="FAD:protein FMN transferase" evidence="12">
    <location>
        <begin position="30"/>
        <end position="310"/>
    </location>
</feature>
<keyword evidence="7 10" id="KW-0460">Magnesium</keyword>
<evidence type="ECO:0000256" key="7">
    <source>
        <dbReference type="ARBA" id="ARBA00022842"/>
    </source>
</evidence>
<dbReference type="PANTHER" id="PTHR30040">
    <property type="entry name" value="THIAMINE BIOSYNTHESIS LIPOPROTEIN APBE"/>
    <property type="match status" value="1"/>
</dbReference>
<evidence type="ECO:0000256" key="9">
    <source>
        <dbReference type="ARBA" id="ARBA00048540"/>
    </source>
</evidence>
<evidence type="ECO:0000256" key="1">
    <source>
        <dbReference type="ARBA" id="ARBA00011955"/>
    </source>
</evidence>
<dbReference type="GO" id="GO:0046872">
    <property type="term" value="F:metal ion binding"/>
    <property type="evidence" value="ECO:0007669"/>
    <property type="project" value="UniProtKB-UniRule"/>
</dbReference>
<evidence type="ECO:0000256" key="5">
    <source>
        <dbReference type="ARBA" id="ARBA00022723"/>
    </source>
</evidence>
<accession>A0A1M7NWN7</accession>
<keyword evidence="5 10" id="KW-0479">Metal-binding</keyword>
<evidence type="ECO:0000313" key="13">
    <source>
        <dbReference type="EMBL" id="SHN08425.1"/>
    </source>
</evidence>
<proteinExistence type="inferred from homology"/>
<evidence type="ECO:0000256" key="2">
    <source>
        <dbReference type="ARBA" id="ARBA00016337"/>
    </source>
</evidence>
<keyword evidence="3 10" id="KW-0285">Flavoprotein</keyword>
<gene>
    <name evidence="13" type="ORF">SAMN05444272_4017</name>
</gene>
<dbReference type="EMBL" id="FRBW01000005">
    <property type="protein sequence ID" value="SHN08425.1"/>
    <property type="molecule type" value="Genomic_DNA"/>
</dbReference>
<evidence type="ECO:0000256" key="12">
    <source>
        <dbReference type="SAM" id="SignalP"/>
    </source>
</evidence>
<keyword evidence="14" id="KW-1185">Reference proteome</keyword>
<dbReference type="InterPro" id="IPR003374">
    <property type="entry name" value="ApbE-like_sf"/>
</dbReference>
<evidence type="ECO:0000256" key="8">
    <source>
        <dbReference type="ARBA" id="ARBA00031306"/>
    </source>
</evidence>
<comment type="cofactor">
    <cofactor evidence="11">
        <name>Mg(2+)</name>
        <dbReference type="ChEBI" id="CHEBI:18420"/>
    </cofactor>
    <cofactor evidence="11">
        <name>Mn(2+)</name>
        <dbReference type="ChEBI" id="CHEBI:29035"/>
    </cofactor>
    <text evidence="11">Magnesium. Can also use manganese.</text>
</comment>
<dbReference type="STRING" id="735517.SAMN05444272_4017"/>
<dbReference type="PROSITE" id="PS51318">
    <property type="entry name" value="TAT"/>
    <property type="match status" value="1"/>
</dbReference>
<evidence type="ECO:0000256" key="4">
    <source>
        <dbReference type="ARBA" id="ARBA00022679"/>
    </source>
</evidence>
<keyword evidence="13" id="KW-0449">Lipoprotein</keyword>
<feature type="binding site" evidence="11">
    <location>
        <position position="284"/>
    </location>
    <ligand>
        <name>Mg(2+)</name>
        <dbReference type="ChEBI" id="CHEBI:18420"/>
    </ligand>
</feature>
<dbReference type="SUPFAM" id="SSF143631">
    <property type="entry name" value="ApbE-like"/>
    <property type="match status" value="1"/>
</dbReference>
<dbReference type="Gene3D" id="3.10.520.10">
    <property type="entry name" value="ApbE-like domains"/>
    <property type="match status" value="1"/>
</dbReference>
<evidence type="ECO:0000256" key="3">
    <source>
        <dbReference type="ARBA" id="ARBA00022630"/>
    </source>
</evidence>
<dbReference type="Proteomes" id="UP000186002">
    <property type="component" value="Unassembled WGS sequence"/>
</dbReference>
<dbReference type="AlphaFoldDB" id="A0A1M7NWN7"/>
<dbReference type="Pfam" id="PF02424">
    <property type="entry name" value="ApbE"/>
    <property type="match status" value="1"/>
</dbReference>
<dbReference type="PANTHER" id="PTHR30040:SF2">
    <property type="entry name" value="FAD:PROTEIN FMN TRANSFERASE"/>
    <property type="match status" value="1"/>
</dbReference>
<comment type="catalytic activity">
    <reaction evidence="9 10">
        <text>L-threonyl-[protein] + FAD = FMN-L-threonyl-[protein] + AMP + H(+)</text>
        <dbReference type="Rhea" id="RHEA:36847"/>
        <dbReference type="Rhea" id="RHEA-COMP:11060"/>
        <dbReference type="Rhea" id="RHEA-COMP:11061"/>
        <dbReference type="ChEBI" id="CHEBI:15378"/>
        <dbReference type="ChEBI" id="CHEBI:30013"/>
        <dbReference type="ChEBI" id="CHEBI:57692"/>
        <dbReference type="ChEBI" id="CHEBI:74257"/>
        <dbReference type="ChEBI" id="CHEBI:456215"/>
        <dbReference type="EC" id="2.7.1.180"/>
    </reaction>
</comment>
<feature type="binding site" evidence="11">
    <location>
        <position position="280"/>
    </location>
    <ligand>
        <name>Mg(2+)</name>
        <dbReference type="ChEBI" id="CHEBI:18420"/>
    </ligand>
</feature>
<dbReference type="RefSeq" id="WP_073015235.1">
    <property type="nucleotide sequence ID" value="NZ_FRBW01000005.1"/>
</dbReference>
<dbReference type="EC" id="2.7.1.180" evidence="1 10"/>
<sequence length="310" mass="32842">MPTLSRRRFLSISAGASALSLALPGALLAAETPPLSRWQGSALGSAASITLAHPQAKAILAEVLAEIERLEAIFSLYRTDSALVRLNAEGELIAPPFELVECLGLCGLLHRQTDGAFNPAVQPLWTLYADNYGTGQRPTDKDIEKAKALSAWEGVAYAPDRISLEGKGRALTLNGIAQGFIADKVARLLTERGLTNVMIDTGELRALGGQPDGHEWTVTLAGDRGTRSLRDRALATSAPLGTTFDQQGLTGHILDPRTGLPAGTQWRQVSVSAPSAAIADGLSTAFCLMPLSQIEETLKRMPEAALADIV</sequence>
<dbReference type="InterPro" id="IPR006311">
    <property type="entry name" value="TAT_signal"/>
</dbReference>
<comment type="similarity">
    <text evidence="10">Belongs to the ApbE family.</text>
</comment>
<keyword evidence="6 10" id="KW-0274">FAD</keyword>
<feature type="binding site" evidence="11">
    <location>
        <position position="175"/>
    </location>
    <ligand>
        <name>Mg(2+)</name>
        <dbReference type="ChEBI" id="CHEBI:18420"/>
    </ligand>
</feature>
<dbReference type="GO" id="GO:0016740">
    <property type="term" value="F:transferase activity"/>
    <property type="evidence" value="ECO:0007669"/>
    <property type="project" value="UniProtKB-UniRule"/>
</dbReference>
<dbReference type="PIRSF" id="PIRSF006268">
    <property type="entry name" value="ApbE"/>
    <property type="match status" value="1"/>
</dbReference>
<organism evidence="13 14">
    <name type="scientific">Roseibium suaedae</name>
    <dbReference type="NCBI Taxonomy" id="735517"/>
    <lineage>
        <taxon>Bacteria</taxon>
        <taxon>Pseudomonadati</taxon>
        <taxon>Pseudomonadota</taxon>
        <taxon>Alphaproteobacteria</taxon>
        <taxon>Hyphomicrobiales</taxon>
        <taxon>Stappiaceae</taxon>
        <taxon>Roseibium</taxon>
    </lineage>
</organism>
<evidence type="ECO:0000313" key="14">
    <source>
        <dbReference type="Proteomes" id="UP000186002"/>
    </source>
</evidence>
<evidence type="ECO:0000256" key="6">
    <source>
        <dbReference type="ARBA" id="ARBA00022827"/>
    </source>
</evidence>
<protein>
    <recommendedName>
        <fullName evidence="2 10">FAD:protein FMN transferase</fullName>
        <ecNumber evidence="1 10">2.7.1.180</ecNumber>
    </recommendedName>
    <alternativeName>
        <fullName evidence="8 10">Flavin transferase</fullName>
    </alternativeName>
</protein>
<evidence type="ECO:0000256" key="10">
    <source>
        <dbReference type="PIRNR" id="PIRNR006268"/>
    </source>
</evidence>
<evidence type="ECO:0000256" key="11">
    <source>
        <dbReference type="PIRSR" id="PIRSR006268-2"/>
    </source>
</evidence>
<name>A0A1M7NWN7_9HYPH</name>
<feature type="signal peptide" evidence="12">
    <location>
        <begin position="1"/>
        <end position="29"/>
    </location>
</feature>
<reference evidence="13 14" key="1">
    <citation type="submission" date="2016-11" db="EMBL/GenBank/DDBJ databases">
        <authorList>
            <person name="Jaros S."/>
            <person name="Januszkiewicz K."/>
            <person name="Wedrychowicz H."/>
        </authorList>
    </citation>
    <scope>NUCLEOTIDE SEQUENCE [LARGE SCALE GENOMIC DNA]</scope>
    <source>
        <strain evidence="13 14">DSM 22153</strain>
    </source>
</reference>
<dbReference type="InterPro" id="IPR024932">
    <property type="entry name" value="ApbE"/>
</dbReference>
<keyword evidence="4 10" id="KW-0808">Transferase</keyword>